<sequence length="296" mass="33590">MKLDVEVEESTRDKAPRSRSEAQIRDAFSAATARFDQAIRKASRRSVGASGIQSPTNQHYWASVLFTRLVVTAMSVRRLLPKWKAEAHCDFSAVASLTRNLAECYLFYFFLCIDDVPQVEKDARIILLNLHDDGTRTKLMAEIDDSEKDAETIAARAVVRADLAEKFYTNAHLAALPERRQKELLRGEKTPFVQDDVIDRTSLDKANFRILYRLFSAHTHTGPISFYRMAEHGRGHGVANSHDARYICHAVNFATDILERASDDLIALFPDADERGNRIKSGELRNRPRRTGRGKR</sequence>
<keyword evidence="3" id="KW-1185">Reference proteome</keyword>
<protein>
    <submittedName>
        <fullName evidence="2">Uncharacterized protein</fullName>
    </submittedName>
</protein>
<accession>A0A6M8HZX1</accession>
<dbReference type="Proteomes" id="UP000500767">
    <property type="component" value="Plasmid unnamed4"/>
</dbReference>
<dbReference type="InterPro" id="IPR043733">
    <property type="entry name" value="DUF5677"/>
</dbReference>
<keyword evidence="2" id="KW-0614">Plasmid</keyword>
<evidence type="ECO:0000313" key="2">
    <source>
        <dbReference type="EMBL" id="QKE93786.1"/>
    </source>
</evidence>
<geneLocation type="plasmid" evidence="2 3">
    <name>unnamed4</name>
</geneLocation>
<dbReference type="KEGG" id="lck:HN018_27070"/>
<reference evidence="2 3" key="1">
    <citation type="journal article" date="2014" name="World J. Microbiol. Biotechnol.">
        <title>Biodiversity and physiological characteristics of Antarctic and Arctic lichens-associated bacteria.</title>
        <authorList>
            <person name="Lee Y.M."/>
            <person name="Kim E.H."/>
            <person name="Lee H.K."/>
            <person name="Hong S.G."/>
        </authorList>
    </citation>
    <scope>NUCLEOTIDE SEQUENCE [LARGE SCALE GENOMIC DNA]</scope>
    <source>
        <strain evidence="2 3">PAMC 26569</strain>
        <plasmid evidence="2">unnamed4</plasmid>
    </source>
</reference>
<dbReference type="Pfam" id="PF18928">
    <property type="entry name" value="DUF5677"/>
    <property type="match status" value="1"/>
</dbReference>
<evidence type="ECO:0000256" key="1">
    <source>
        <dbReference type="SAM" id="MobiDB-lite"/>
    </source>
</evidence>
<organism evidence="2 3">
    <name type="scientific">Lichenicola cladoniae</name>
    <dbReference type="NCBI Taxonomy" id="1484109"/>
    <lineage>
        <taxon>Bacteria</taxon>
        <taxon>Pseudomonadati</taxon>
        <taxon>Pseudomonadota</taxon>
        <taxon>Alphaproteobacteria</taxon>
        <taxon>Acetobacterales</taxon>
        <taxon>Acetobacteraceae</taxon>
        <taxon>Lichenicola</taxon>
    </lineage>
</organism>
<proteinExistence type="predicted"/>
<evidence type="ECO:0000313" key="3">
    <source>
        <dbReference type="Proteomes" id="UP000500767"/>
    </source>
</evidence>
<dbReference type="AlphaFoldDB" id="A0A6M8HZX1"/>
<feature type="region of interest" description="Disordered" evidence="1">
    <location>
        <begin position="1"/>
        <end position="21"/>
    </location>
</feature>
<gene>
    <name evidence="2" type="ORF">HN018_27070</name>
</gene>
<dbReference type="RefSeq" id="WP_171837724.1">
    <property type="nucleotide sequence ID" value="NZ_CP053711.1"/>
</dbReference>
<name>A0A6M8HZX1_9PROT</name>
<dbReference type="EMBL" id="CP053711">
    <property type="protein sequence ID" value="QKE93786.1"/>
    <property type="molecule type" value="Genomic_DNA"/>
</dbReference>